<proteinExistence type="predicted"/>
<name>A0A7W7KNV3_PSENT</name>
<keyword evidence="1" id="KW-0472">Membrane</keyword>
<dbReference type="AlphaFoldDB" id="A0A7W7KNV3"/>
<evidence type="ECO:0000313" key="3">
    <source>
        <dbReference type="Proteomes" id="UP000566995"/>
    </source>
</evidence>
<gene>
    <name evidence="2" type="ORF">HNP46_005157</name>
</gene>
<sequence length="144" mass="15624">MGGAWVIHVTAAGLWLGCVLVEIVFERRLAALEQWSLLASLHDRVDRWIELPALAAVGLTGAWLLYPQLIRGSLSGWLWAKLVFAALAILANLYCAALVFRRWRLAESGDMPGLRRVDQLQHKVGALVLLGLLGALGCALAMAG</sequence>
<dbReference type="RefSeq" id="WP_184594545.1">
    <property type="nucleotide sequence ID" value="NZ_JACHLI010000025.1"/>
</dbReference>
<keyword evidence="1" id="KW-0812">Transmembrane</keyword>
<feature type="transmembrane region" description="Helical" evidence="1">
    <location>
        <begin position="78"/>
        <end position="103"/>
    </location>
</feature>
<feature type="transmembrane region" description="Helical" evidence="1">
    <location>
        <begin position="6"/>
        <end position="25"/>
    </location>
</feature>
<feature type="transmembrane region" description="Helical" evidence="1">
    <location>
        <begin position="124"/>
        <end position="143"/>
    </location>
</feature>
<accession>A0A7W7KNV3</accession>
<evidence type="ECO:0000313" key="2">
    <source>
        <dbReference type="EMBL" id="MBB4866252.1"/>
    </source>
</evidence>
<dbReference type="EMBL" id="JACHLI010000025">
    <property type="protein sequence ID" value="MBB4866252.1"/>
    <property type="molecule type" value="Genomic_DNA"/>
</dbReference>
<reference evidence="2 3" key="1">
    <citation type="submission" date="2020-08" db="EMBL/GenBank/DDBJ databases">
        <title>Functional genomics of gut bacteria from endangered species of beetles.</title>
        <authorList>
            <person name="Carlos-Shanley C."/>
        </authorList>
    </citation>
    <scope>NUCLEOTIDE SEQUENCE [LARGE SCALE GENOMIC DNA]</scope>
    <source>
        <strain evidence="2 3">S00179</strain>
    </source>
</reference>
<comment type="caution">
    <text evidence="2">The sequence shown here is derived from an EMBL/GenBank/DDBJ whole genome shotgun (WGS) entry which is preliminary data.</text>
</comment>
<protein>
    <submittedName>
        <fullName evidence="2">Putative membrane protein</fullName>
    </submittedName>
</protein>
<dbReference type="Proteomes" id="UP000566995">
    <property type="component" value="Unassembled WGS sequence"/>
</dbReference>
<organism evidence="2 3">
    <name type="scientific">Pseudomonas nitroreducens</name>
    <dbReference type="NCBI Taxonomy" id="46680"/>
    <lineage>
        <taxon>Bacteria</taxon>
        <taxon>Pseudomonadati</taxon>
        <taxon>Pseudomonadota</taxon>
        <taxon>Gammaproteobacteria</taxon>
        <taxon>Pseudomonadales</taxon>
        <taxon>Pseudomonadaceae</taxon>
        <taxon>Pseudomonas</taxon>
    </lineage>
</organism>
<keyword evidence="1" id="KW-1133">Transmembrane helix</keyword>
<feature type="transmembrane region" description="Helical" evidence="1">
    <location>
        <begin position="45"/>
        <end position="66"/>
    </location>
</feature>
<evidence type="ECO:0000256" key="1">
    <source>
        <dbReference type="SAM" id="Phobius"/>
    </source>
</evidence>